<dbReference type="AlphaFoldDB" id="A0AAV6WWR2"/>
<evidence type="ECO:0000256" key="1">
    <source>
        <dbReference type="SAM" id="SignalP"/>
    </source>
</evidence>
<sequence>MLTLLSLVFMLMATTPNCNSLPRNQNAVVRPPPRRGRIKAQIFGSLAGTISSFAVDVFANIRGGRDSSASTSPPHSAYGDQP</sequence>
<evidence type="ECO:0000313" key="2">
    <source>
        <dbReference type="EMBL" id="KAG8371385.1"/>
    </source>
</evidence>
<reference evidence="2" key="1">
    <citation type="submission" date="2019-10" db="EMBL/GenBank/DDBJ databases">
        <authorList>
            <person name="Zhang R."/>
            <person name="Pan Y."/>
            <person name="Wang J."/>
            <person name="Ma R."/>
            <person name="Yu S."/>
        </authorList>
    </citation>
    <scope>NUCLEOTIDE SEQUENCE</scope>
    <source>
        <strain evidence="2">LA-IB0</strain>
        <tissue evidence="2">Leaf</tissue>
    </source>
</reference>
<accession>A0AAV6WWR2</accession>
<comment type="caution">
    <text evidence="2">The sequence shown here is derived from an EMBL/GenBank/DDBJ whole genome shotgun (WGS) entry which is preliminary data.</text>
</comment>
<dbReference type="Proteomes" id="UP000826271">
    <property type="component" value="Unassembled WGS sequence"/>
</dbReference>
<dbReference type="PANTHER" id="PTHR37721:SF1">
    <property type="entry name" value="OS05G0464200 PROTEIN"/>
    <property type="match status" value="1"/>
</dbReference>
<evidence type="ECO:0000313" key="3">
    <source>
        <dbReference type="Proteomes" id="UP000826271"/>
    </source>
</evidence>
<keyword evidence="1" id="KW-0732">Signal</keyword>
<dbReference type="PANTHER" id="PTHR37721">
    <property type="entry name" value="OS05G0464200 PROTEIN"/>
    <property type="match status" value="1"/>
</dbReference>
<dbReference type="EMBL" id="WHWC01000013">
    <property type="protein sequence ID" value="KAG8371385.1"/>
    <property type="molecule type" value="Genomic_DNA"/>
</dbReference>
<feature type="signal peptide" evidence="1">
    <location>
        <begin position="1"/>
        <end position="20"/>
    </location>
</feature>
<protein>
    <recommendedName>
        <fullName evidence="4">Secreted protein</fullName>
    </recommendedName>
</protein>
<name>A0AAV6WWR2_9LAMI</name>
<organism evidence="2 3">
    <name type="scientific">Buddleja alternifolia</name>
    <dbReference type="NCBI Taxonomy" id="168488"/>
    <lineage>
        <taxon>Eukaryota</taxon>
        <taxon>Viridiplantae</taxon>
        <taxon>Streptophyta</taxon>
        <taxon>Embryophyta</taxon>
        <taxon>Tracheophyta</taxon>
        <taxon>Spermatophyta</taxon>
        <taxon>Magnoliopsida</taxon>
        <taxon>eudicotyledons</taxon>
        <taxon>Gunneridae</taxon>
        <taxon>Pentapetalae</taxon>
        <taxon>asterids</taxon>
        <taxon>lamiids</taxon>
        <taxon>Lamiales</taxon>
        <taxon>Scrophulariaceae</taxon>
        <taxon>Buddlejeae</taxon>
        <taxon>Buddleja</taxon>
    </lineage>
</organism>
<gene>
    <name evidence="2" type="ORF">BUALT_Bualt13G0082300</name>
</gene>
<feature type="chain" id="PRO_5043910852" description="Secreted protein" evidence="1">
    <location>
        <begin position="21"/>
        <end position="82"/>
    </location>
</feature>
<evidence type="ECO:0008006" key="4">
    <source>
        <dbReference type="Google" id="ProtNLM"/>
    </source>
</evidence>
<keyword evidence="3" id="KW-1185">Reference proteome</keyword>
<proteinExistence type="predicted"/>